<dbReference type="InterPro" id="IPR000210">
    <property type="entry name" value="BTB/POZ_dom"/>
</dbReference>
<proteinExistence type="predicted"/>
<sequence>MERINSAIFNKLRENILKLVPQTMEKILGKLSTDFRNLLDDEEDYNVIINVGNISNFKQFRAHSNVLRYRSLYFKNQLLNAKKDENNIKTIQLLNIPIQQFDFIIK</sequence>
<dbReference type="Pfam" id="PF00651">
    <property type="entry name" value="BTB"/>
    <property type="match status" value="1"/>
</dbReference>
<dbReference type="OrthoDB" id="6359816at2759"/>
<dbReference type="InterPro" id="IPR011333">
    <property type="entry name" value="SKP1/BTB/POZ_sf"/>
</dbReference>
<keyword evidence="3" id="KW-1185">Reference proteome</keyword>
<name>A0A397VQG0_9GLOM</name>
<protein>
    <recommendedName>
        <fullName evidence="1">BTB domain-containing protein</fullName>
    </recommendedName>
</protein>
<dbReference type="Gene3D" id="3.30.710.10">
    <property type="entry name" value="Potassium Channel Kv1.1, Chain A"/>
    <property type="match status" value="1"/>
</dbReference>
<dbReference type="Proteomes" id="UP000266673">
    <property type="component" value="Unassembled WGS sequence"/>
</dbReference>
<dbReference type="SUPFAM" id="SSF54695">
    <property type="entry name" value="POZ domain"/>
    <property type="match status" value="1"/>
</dbReference>
<feature type="domain" description="BTB" evidence="1">
    <location>
        <begin position="45"/>
        <end position="106"/>
    </location>
</feature>
<organism evidence="2 3">
    <name type="scientific">Gigaspora rosea</name>
    <dbReference type="NCBI Taxonomy" id="44941"/>
    <lineage>
        <taxon>Eukaryota</taxon>
        <taxon>Fungi</taxon>
        <taxon>Fungi incertae sedis</taxon>
        <taxon>Mucoromycota</taxon>
        <taxon>Glomeromycotina</taxon>
        <taxon>Glomeromycetes</taxon>
        <taxon>Diversisporales</taxon>
        <taxon>Gigasporaceae</taxon>
        <taxon>Gigaspora</taxon>
    </lineage>
</organism>
<dbReference type="EMBL" id="QKWP01000235">
    <property type="protein sequence ID" value="RIB24001.1"/>
    <property type="molecule type" value="Genomic_DNA"/>
</dbReference>
<reference evidence="2 3" key="1">
    <citation type="submission" date="2018-06" db="EMBL/GenBank/DDBJ databases">
        <title>Comparative genomics reveals the genomic features of Rhizophagus irregularis, R. cerebriforme, R. diaphanum and Gigaspora rosea, and their symbiotic lifestyle signature.</title>
        <authorList>
            <person name="Morin E."/>
            <person name="San Clemente H."/>
            <person name="Chen E.C.H."/>
            <person name="De La Providencia I."/>
            <person name="Hainaut M."/>
            <person name="Kuo A."/>
            <person name="Kohler A."/>
            <person name="Murat C."/>
            <person name="Tang N."/>
            <person name="Roy S."/>
            <person name="Loubradou J."/>
            <person name="Henrissat B."/>
            <person name="Grigoriev I.V."/>
            <person name="Corradi N."/>
            <person name="Roux C."/>
            <person name="Martin F.M."/>
        </authorList>
    </citation>
    <scope>NUCLEOTIDE SEQUENCE [LARGE SCALE GENOMIC DNA]</scope>
    <source>
        <strain evidence="2 3">DAOM 194757</strain>
    </source>
</reference>
<evidence type="ECO:0000313" key="2">
    <source>
        <dbReference type="EMBL" id="RIB24001.1"/>
    </source>
</evidence>
<gene>
    <name evidence="2" type="ORF">C2G38_755924</name>
</gene>
<evidence type="ECO:0000259" key="1">
    <source>
        <dbReference type="PROSITE" id="PS50097"/>
    </source>
</evidence>
<accession>A0A397VQG0</accession>
<evidence type="ECO:0000313" key="3">
    <source>
        <dbReference type="Proteomes" id="UP000266673"/>
    </source>
</evidence>
<dbReference type="AlphaFoldDB" id="A0A397VQG0"/>
<dbReference type="PROSITE" id="PS50097">
    <property type="entry name" value="BTB"/>
    <property type="match status" value="1"/>
</dbReference>
<comment type="caution">
    <text evidence="2">The sequence shown here is derived from an EMBL/GenBank/DDBJ whole genome shotgun (WGS) entry which is preliminary data.</text>
</comment>